<sequence>MKQNQKTVITSEDGSVVLTQLKKDVWVHTTYTEIQGNKIGANGLVLNTSKGIVLVDAAWDDILAKQLLNIINKEFKKPVKLAIITHHKYDRIGGIQALLDQKIKTVSTLKLQDWQKSSTILCLILH</sequence>
<dbReference type="InterPro" id="IPR001279">
    <property type="entry name" value="Metallo-B-lactamas"/>
</dbReference>
<accession>A0AA90P479</accession>
<dbReference type="EMBL" id="JAUUTP010000040">
    <property type="protein sequence ID" value="MDP1421415.1"/>
    <property type="molecule type" value="Genomic_DNA"/>
</dbReference>
<dbReference type="InterPro" id="IPR036866">
    <property type="entry name" value="RibonucZ/Hydroxyglut_hydro"/>
</dbReference>
<dbReference type="RefSeq" id="WP_305162437.1">
    <property type="nucleotide sequence ID" value="NZ_JAUUTP010000040.1"/>
</dbReference>
<protein>
    <recommendedName>
        <fullName evidence="1">Metallo-beta-lactamase domain-containing protein</fullName>
    </recommendedName>
</protein>
<evidence type="ECO:0000313" key="3">
    <source>
        <dbReference type="Proteomes" id="UP001178277"/>
    </source>
</evidence>
<dbReference type="Pfam" id="PF00753">
    <property type="entry name" value="Lactamase_B"/>
    <property type="match status" value="1"/>
</dbReference>
<comment type="caution">
    <text evidence="2">The sequence shown here is derived from an EMBL/GenBank/DDBJ whole genome shotgun (WGS) entry which is preliminary data.</text>
</comment>
<evidence type="ECO:0000259" key="1">
    <source>
        <dbReference type="Pfam" id="PF00753"/>
    </source>
</evidence>
<organism evidence="2 3">
    <name type="scientific">Peribacillus simplex</name>
    <dbReference type="NCBI Taxonomy" id="1478"/>
    <lineage>
        <taxon>Bacteria</taxon>
        <taxon>Bacillati</taxon>
        <taxon>Bacillota</taxon>
        <taxon>Bacilli</taxon>
        <taxon>Bacillales</taxon>
        <taxon>Bacillaceae</taxon>
        <taxon>Peribacillus</taxon>
    </lineage>
</organism>
<evidence type="ECO:0000313" key="2">
    <source>
        <dbReference type="EMBL" id="MDP1421415.1"/>
    </source>
</evidence>
<proteinExistence type="predicted"/>
<reference evidence="2" key="1">
    <citation type="submission" date="2023-07" db="EMBL/GenBank/DDBJ databases">
        <title>Murine gut Bacillus species.</title>
        <authorList>
            <person name="Gutman E."/>
            <person name="Hashuel R."/>
            <person name="Litvak Y."/>
        </authorList>
    </citation>
    <scope>NUCLEOTIDE SEQUENCE</scope>
    <source>
        <strain evidence="2">RU283</strain>
    </source>
</reference>
<name>A0AA90P479_9BACI</name>
<dbReference type="AlphaFoldDB" id="A0AA90P479"/>
<dbReference type="Proteomes" id="UP001178277">
    <property type="component" value="Unassembled WGS sequence"/>
</dbReference>
<dbReference type="Gene3D" id="3.60.15.10">
    <property type="entry name" value="Ribonuclease Z/Hydroxyacylglutathione hydrolase-like"/>
    <property type="match status" value="1"/>
</dbReference>
<feature type="domain" description="Metallo-beta-lactamase" evidence="1">
    <location>
        <begin position="42"/>
        <end position="103"/>
    </location>
</feature>
<gene>
    <name evidence="2" type="ORF">Q8G35_24340</name>
</gene>
<dbReference type="SUPFAM" id="SSF56281">
    <property type="entry name" value="Metallo-hydrolase/oxidoreductase"/>
    <property type="match status" value="1"/>
</dbReference>